<dbReference type="AlphaFoldDB" id="A0A1D1XW49"/>
<dbReference type="CDD" id="cd04051">
    <property type="entry name" value="C2_SRC2_like"/>
    <property type="match status" value="1"/>
</dbReference>
<dbReference type="PROSITE" id="PS50004">
    <property type="entry name" value="C2"/>
    <property type="match status" value="1"/>
</dbReference>
<dbReference type="InterPro" id="IPR044750">
    <property type="entry name" value="C2_SRC2/BAP"/>
</dbReference>
<feature type="non-terminal residue" evidence="2">
    <location>
        <position position="1"/>
    </location>
</feature>
<protein>
    <submittedName>
        <fullName evidence="2">BON1-associated protein 2</fullName>
    </submittedName>
</protein>
<gene>
    <name evidence="2" type="primary">BAP2_4</name>
    <name evidence="2" type="ORF">g.39632</name>
</gene>
<proteinExistence type="predicted"/>
<accession>A0A1D1XW49</accession>
<dbReference type="EMBL" id="GDJX01021320">
    <property type="protein sequence ID" value="JAT46616.1"/>
    <property type="molecule type" value="Transcribed_RNA"/>
</dbReference>
<dbReference type="InterPro" id="IPR000008">
    <property type="entry name" value="C2_dom"/>
</dbReference>
<dbReference type="PANTHER" id="PTHR32246:SF17">
    <property type="entry name" value="BON1-ASSOCIATED PROTEIN 2"/>
    <property type="match status" value="1"/>
</dbReference>
<sequence length="311" mass="32824">RDDVAETHSTVHLPPSTFHLTLPFFSFPFPHHGSCRACAPPLPHLPPWKSTLSPHRYKARPTPSPQSPTPTIVDMAVVVVKEDCKQQLLMLEVKVLSARSLKGPTSLFSGRLRPYVTLSATSSPVDASSGSGGVYRTRVDEDGAENPTWGDTIRLPVDPSFLLHRGAAVHLLVLSHRRLAGPARVAWCGIPASDVLDGLRPPCSLRRLSYALRSCRHGGRGYGVVDLAVRLVGPAAASSAAPAGAAAPAPERTPQFFGVPPPAPGWAGEVAIGIPVGAYGLPERAAASAAGRKERGRGRATSGYVGLGVEY</sequence>
<organism evidence="2">
    <name type="scientific">Anthurium amnicola</name>
    <dbReference type="NCBI Taxonomy" id="1678845"/>
    <lineage>
        <taxon>Eukaryota</taxon>
        <taxon>Viridiplantae</taxon>
        <taxon>Streptophyta</taxon>
        <taxon>Embryophyta</taxon>
        <taxon>Tracheophyta</taxon>
        <taxon>Spermatophyta</taxon>
        <taxon>Magnoliopsida</taxon>
        <taxon>Liliopsida</taxon>
        <taxon>Araceae</taxon>
        <taxon>Pothoideae</taxon>
        <taxon>Potheae</taxon>
        <taxon>Anthurium</taxon>
    </lineage>
</organism>
<evidence type="ECO:0000259" key="1">
    <source>
        <dbReference type="PROSITE" id="PS50004"/>
    </source>
</evidence>
<feature type="domain" description="C2" evidence="1">
    <location>
        <begin position="63"/>
        <end position="205"/>
    </location>
</feature>
<dbReference type="GO" id="GO:0006952">
    <property type="term" value="P:defense response"/>
    <property type="evidence" value="ECO:0007669"/>
    <property type="project" value="InterPro"/>
</dbReference>
<dbReference type="InterPro" id="IPR035892">
    <property type="entry name" value="C2_domain_sf"/>
</dbReference>
<dbReference type="Gene3D" id="2.60.40.150">
    <property type="entry name" value="C2 domain"/>
    <property type="match status" value="1"/>
</dbReference>
<dbReference type="PANTHER" id="PTHR32246">
    <property type="entry name" value="INGRESSION PROTEIN FIC1"/>
    <property type="match status" value="1"/>
</dbReference>
<evidence type="ECO:0000313" key="2">
    <source>
        <dbReference type="EMBL" id="JAT46616.1"/>
    </source>
</evidence>
<name>A0A1D1XW49_9ARAE</name>
<dbReference type="SMART" id="SM00239">
    <property type="entry name" value="C2"/>
    <property type="match status" value="1"/>
</dbReference>
<reference evidence="2" key="1">
    <citation type="submission" date="2015-07" db="EMBL/GenBank/DDBJ databases">
        <title>Transcriptome Assembly of Anthurium amnicola.</title>
        <authorList>
            <person name="Suzuki J."/>
        </authorList>
    </citation>
    <scope>NUCLEOTIDE SEQUENCE</scope>
</reference>
<dbReference type="SUPFAM" id="SSF49562">
    <property type="entry name" value="C2 domain (Calcium/lipid-binding domain, CaLB)"/>
    <property type="match status" value="1"/>
</dbReference>
<dbReference type="Pfam" id="PF00168">
    <property type="entry name" value="C2"/>
    <property type="match status" value="1"/>
</dbReference>